<organism evidence="1 2">
    <name type="scientific">Streptomyces albireticuli</name>
    <dbReference type="NCBI Taxonomy" id="1940"/>
    <lineage>
        <taxon>Bacteria</taxon>
        <taxon>Bacillati</taxon>
        <taxon>Actinomycetota</taxon>
        <taxon>Actinomycetes</taxon>
        <taxon>Kitasatosporales</taxon>
        <taxon>Streptomycetaceae</taxon>
        <taxon>Streptomyces</taxon>
    </lineage>
</organism>
<proteinExistence type="predicted"/>
<comment type="caution">
    <text evidence="1">The sequence shown here is derived from an EMBL/GenBank/DDBJ whole genome shotgun (WGS) entry which is preliminary data.</text>
</comment>
<keyword evidence="2" id="KW-1185">Reference proteome</keyword>
<evidence type="ECO:0000313" key="2">
    <source>
        <dbReference type="Proteomes" id="UP000218944"/>
    </source>
</evidence>
<dbReference type="AlphaFoldDB" id="A0A2A2D6D8"/>
<accession>A0A2A2D6D8</accession>
<dbReference type="EMBL" id="NSJV01000413">
    <property type="protein sequence ID" value="PAU46882.1"/>
    <property type="molecule type" value="Genomic_DNA"/>
</dbReference>
<protein>
    <recommendedName>
        <fullName evidence="3">ATP-grasp-modified RiPP</fullName>
    </recommendedName>
</protein>
<dbReference type="InterPro" id="IPR026496">
    <property type="entry name" value="GRASP_targ"/>
</dbReference>
<name>A0A2A2D6D8_9ACTN</name>
<gene>
    <name evidence="1" type="ORF">CK936_21505</name>
</gene>
<evidence type="ECO:0008006" key="3">
    <source>
        <dbReference type="Google" id="ProtNLM"/>
    </source>
</evidence>
<reference evidence="1 2" key="1">
    <citation type="submission" date="2017-08" db="EMBL/GenBank/DDBJ databases">
        <title>Genome sequence of Streptomyces albireticuli NRRL B-1670.</title>
        <authorList>
            <person name="Graham D.E."/>
            <person name="Mahan K.M."/>
            <person name="Klingeman D.M."/>
            <person name="Hettich R.L."/>
            <person name="Parry R.J."/>
            <person name="Spain J.C."/>
        </authorList>
    </citation>
    <scope>NUCLEOTIDE SEQUENCE [LARGE SCALE GENOMIC DNA]</scope>
    <source>
        <strain evidence="1 2">NRRL B-1670</strain>
    </source>
</reference>
<evidence type="ECO:0000313" key="1">
    <source>
        <dbReference type="EMBL" id="PAU46882.1"/>
    </source>
</evidence>
<sequence length="89" mass="9515">MFPKPAPDAATASATGTVRPFGVTLALPVTRDVGTEWANTLSYCPERQLTVTADGQPFIHAPSMKTQITSTSQTVEDMQIATDTENDTD</sequence>
<dbReference type="Proteomes" id="UP000218944">
    <property type="component" value="Unassembled WGS sequence"/>
</dbReference>
<dbReference type="NCBIfam" id="TIGR04186">
    <property type="entry name" value="GRASP_targ"/>
    <property type="match status" value="1"/>
</dbReference>